<accession>A0ACC0MAT9</accession>
<organism evidence="1 2">
    <name type="scientific">Rhododendron molle</name>
    <name type="common">Chinese azalea</name>
    <name type="synonym">Azalea mollis</name>
    <dbReference type="NCBI Taxonomy" id="49168"/>
    <lineage>
        <taxon>Eukaryota</taxon>
        <taxon>Viridiplantae</taxon>
        <taxon>Streptophyta</taxon>
        <taxon>Embryophyta</taxon>
        <taxon>Tracheophyta</taxon>
        <taxon>Spermatophyta</taxon>
        <taxon>Magnoliopsida</taxon>
        <taxon>eudicotyledons</taxon>
        <taxon>Gunneridae</taxon>
        <taxon>Pentapetalae</taxon>
        <taxon>asterids</taxon>
        <taxon>Ericales</taxon>
        <taxon>Ericaceae</taxon>
        <taxon>Ericoideae</taxon>
        <taxon>Rhodoreae</taxon>
        <taxon>Rhododendron</taxon>
    </lineage>
</organism>
<dbReference type="Proteomes" id="UP001062846">
    <property type="component" value="Chromosome 9"/>
</dbReference>
<proteinExistence type="predicted"/>
<sequence>MVSTLYQTISTLENCISGLRNPISALESGALAINLPVGVSDADYEINPLSSAPVLRFQMIVSLRLSMRLKNCPSLMSLQMKTMEVISKIPVFEEFLYEDDEDDDELSHEVKECDRLIEIIKSRVIDGITMEEEKDGTLGGIPNRTIGDVTPELCSKAVMEAKQWLEEKKVASSSKSGMDRGTCTLSSVARSQVVIIFYDLLLPPYFILVEHSGSRCGIGSGGDKYPKQKVYSLSSGSWNIQEEIRRVRSKATEDMLKTSARIDLPSYAWERKSLDEPLLADKKDWEGGAKVHNFDLFPATGSISASLELAAGAITNCGLPASALELTHNISWEEDFTSQPIFSSSAQIQDLEGIQPVEGEGHAGSNSRLPTIPDPAVEHDSRTYSADKEETELRGNPNTNGFCISGSR</sequence>
<dbReference type="EMBL" id="CM046396">
    <property type="protein sequence ID" value="KAI8538136.1"/>
    <property type="molecule type" value="Genomic_DNA"/>
</dbReference>
<reference evidence="1" key="1">
    <citation type="submission" date="2022-02" db="EMBL/GenBank/DDBJ databases">
        <title>Plant Genome Project.</title>
        <authorList>
            <person name="Zhang R.-G."/>
        </authorList>
    </citation>
    <scope>NUCLEOTIDE SEQUENCE</scope>
    <source>
        <strain evidence="1">AT1</strain>
    </source>
</reference>
<protein>
    <submittedName>
        <fullName evidence="1">Uncharacterized protein</fullName>
    </submittedName>
</protein>
<evidence type="ECO:0000313" key="1">
    <source>
        <dbReference type="EMBL" id="KAI8538136.1"/>
    </source>
</evidence>
<evidence type="ECO:0000313" key="2">
    <source>
        <dbReference type="Proteomes" id="UP001062846"/>
    </source>
</evidence>
<comment type="caution">
    <text evidence="1">The sequence shown here is derived from an EMBL/GenBank/DDBJ whole genome shotgun (WGS) entry which is preliminary data.</text>
</comment>
<gene>
    <name evidence="1" type="ORF">RHMOL_Rhmol09G0079100</name>
</gene>
<keyword evidence="2" id="KW-1185">Reference proteome</keyword>
<name>A0ACC0MAT9_RHOML</name>